<feature type="non-terminal residue" evidence="1">
    <location>
        <position position="164"/>
    </location>
</feature>
<name>A0A0F9J348_9ZZZZ</name>
<accession>A0A0F9J348</accession>
<gene>
    <name evidence="1" type="ORF">LCGC14_1504500</name>
</gene>
<dbReference type="EMBL" id="LAZR01010963">
    <property type="protein sequence ID" value="KKM64124.1"/>
    <property type="molecule type" value="Genomic_DNA"/>
</dbReference>
<proteinExistence type="predicted"/>
<evidence type="ECO:0000313" key="1">
    <source>
        <dbReference type="EMBL" id="KKM64124.1"/>
    </source>
</evidence>
<protein>
    <submittedName>
        <fullName evidence="1">Uncharacterized protein</fullName>
    </submittedName>
</protein>
<reference evidence="1" key="1">
    <citation type="journal article" date="2015" name="Nature">
        <title>Complex archaea that bridge the gap between prokaryotes and eukaryotes.</title>
        <authorList>
            <person name="Spang A."/>
            <person name="Saw J.H."/>
            <person name="Jorgensen S.L."/>
            <person name="Zaremba-Niedzwiedzka K."/>
            <person name="Martijn J."/>
            <person name="Lind A.E."/>
            <person name="van Eijk R."/>
            <person name="Schleper C."/>
            <person name="Guy L."/>
            <person name="Ettema T.J."/>
        </authorList>
    </citation>
    <scope>NUCLEOTIDE SEQUENCE</scope>
</reference>
<sequence>MSYAGATANMWQMEDVTDRLRMFLQAGFYLRSDLDIGVTTCALGQASADRGGGTDIPTQFFNGRDLPILCTLEQRSGAGLDTLTTEDVSISAVIAHGQPNYGMQVTLTAGPVDDDYTTALDARLMLRTHPVTGTNPPPVVSQGYLDQIFSAEFPAVGPHNFPYL</sequence>
<organism evidence="1">
    <name type="scientific">marine sediment metagenome</name>
    <dbReference type="NCBI Taxonomy" id="412755"/>
    <lineage>
        <taxon>unclassified sequences</taxon>
        <taxon>metagenomes</taxon>
        <taxon>ecological metagenomes</taxon>
    </lineage>
</organism>
<dbReference type="AlphaFoldDB" id="A0A0F9J348"/>
<comment type="caution">
    <text evidence="1">The sequence shown here is derived from an EMBL/GenBank/DDBJ whole genome shotgun (WGS) entry which is preliminary data.</text>
</comment>